<dbReference type="Gene3D" id="3.30.70.270">
    <property type="match status" value="1"/>
</dbReference>
<evidence type="ECO:0000256" key="1">
    <source>
        <dbReference type="PROSITE-ProRule" id="PRU00169"/>
    </source>
</evidence>
<name>A0A6C2D0Z6_9RHOO</name>
<accession>A0A6C2D0Z6</accession>
<feature type="modified residue" description="4-aspartylphosphate" evidence="1">
    <location>
        <position position="61"/>
    </location>
</feature>
<feature type="domain" description="PAC" evidence="4">
    <location>
        <begin position="228"/>
        <end position="282"/>
    </location>
</feature>
<dbReference type="SUPFAM" id="SSF55073">
    <property type="entry name" value="Nucleotide cyclase"/>
    <property type="match status" value="1"/>
</dbReference>
<dbReference type="SMART" id="SM00267">
    <property type="entry name" value="GGDEF"/>
    <property type="match status" value="1"/>
</dbReference>
<feature type="domain" description="PAS" evidence="3">
    <location>
        <begin position="157"/>
        <end position="203"/>
    </location>
</feature>
<dbReference type="EMBL" id="SDKK01000005">
    <property type="protein sequence ID" value="TYC60198.1"/>
    <property type="molecule type" value="Genomic_DNA"/>
</dbReference>
<dbReference type="InterPro" id="IPR011006">
    <property type="entry name" value="CheY-like_superfamily"/>
</dbReference>
<sequence length="982" mass="108662">MEHQAGMNERHSRILAIDDTPANLLTLGAALSEEFDVQIATSGAQGLALAAEMPPDLILLDVMMPGMDGFETCRRLKADTRLKDIPVIFVTALNDIESEIQGLGLGAVDYITKPIQVSIARQRIRNLLEREQLRRQLMAQRDQLALEVAEHARTQVMLRKLTVAIEQGPAAVVITDPDGTIQYVNPGFTAMTGYDATEVIGENPRILQSGETSQNTYQNLWQHLEAGQAWQGELINKRKNGEHYWEESLIAPVTDASGAITHYVAVKSDVTKRKAAEETIKDANRQYQDLLSAASEFSIILTDKNGVIRIFNRGAERMLGYRADELIGKAVPAVLHVAAEVQQRGEALSAELGRPVAGFDVFIAKLDTEGQDRHEWTYVRKDGSHLTVALVVTEVYSATGEIVSYLGIAQDVTERKTADKKLQLAASVFTHAREGIMITDAEGTIIEVNDTFTRITGYQKEEVIGRNPRILKSGRHTPQDYAAMWKSLCEKKHWYGEVWNRRKNGEIFAEMQTISAVCDATGKTQHFVALFSDITPMKEHEQRLEHIAHYDALTHLPNRVLLADRLQRALLQSQRRNNSLAVVFLDLDSFKEVNDTHGHGVGDELLITVSQRMKSALREGDTLARIGGDEFVAVLVDLEQAEDCQRILERMLIAVSDPVISGETSLQVSASMGVTLYPQDGSDTDVLMRHADQAMYAAKQAGKNRYHLFDVAQDNAIKIQHDSLERIRLALSRHEFLLYYQPKVNMKSGEVIGAEALIRWQHPERGLLNPAEFLPITEDHPISIEIGEWVIGTALAQMSSWHARGLAVPVSVNIGARQLQQDCFATRLSQLLAEHPNVQPWSLQLEVLETSCLEDLGKVGAVMKACQAVGVDFTLDDFGTGYSSLSHLKHLPAATLKIDQSFVRDMLDDPNDLAIINGVIGLARAFGRSVIAEGVETAAHATLLISMGCEDAQGYGIARPMPATDLPAWISGWRHLGYVGKT</sequence>
<dbReference type="PROSITE" id="PS50110">
    <property type="entry name" value="RESPONSE_REGULATORY"/>
    <property type="match status" value="1"/>
</dbReference>
<dbReference type="CDD" id="cd19920">
    <property type="entry name" value="REC_PA4781-like"/>
    <property type="match status" value="1"/>
</dbReference>
<dbReference type="Gene3D" id="3.30.450.20">
    <property type="entry name" value="PAS domain"/>
    <property type="match status" value="3"/>
</dbReference>
<dbReference type="InterPro" id="IPR001633">
    <property type="entry name" value="EAL_dom"/>
</dbReference>
<dbReference type="Pfam" id="PF13426">
    <property type="entry name" value="PAS_9"/>
    <property type="match status" value="3"/>
</dbReference>
<dbReference type="PANTHER" id="PTHR44757">
    <property type="entry name" value="DIGUANYLATE CYCLASE DGCP"/>
    <property type="match status" value="1"/>
</dbReference>
<dbReference type="PROSITE" id="PS50887">
    <property type="entry name" value="GGDEF"/>
    <property type="match status" value="1"/>
</dbReference>
<gene>
    <name evidence="7" type="ORF">ETQ85_06765</name>
</gene>
<dbReference type="OrthoDB" id="9813903at2"/>
<dbReference type="Gene3D" id="3.20.20.450">
    <property type="entry name" value="EAL domain"/>
    <property type="match status" value="1"/>
</dbReference>
<comment type="caution">
    <text evidence="7">The sequence shown here is derived from an EMBL/GenBank/DDBJ whole genome shotgun (WGS) entry which is preliminary data.</text>
</comment>
<dbReference type="InterPro" id="IPR000014">
    <property type="entry name" value="PAS"/>
</dbReference>
<dbReference type="GO" id="GO:0000160">
    <property type="term" value="P:phosphorelay signal transduction system"/>
    <property type="evidence" value="ECO:0007669"/>
    <property type="project" value="InterPro"/>
</dbReference>
<evidence type="ECO:0000313" key="7">
    <source>
        <dbReference type="EMBL" id="TYC60198.1"/>
    </source>
</evidence>
<evidence type="ECO:0000313" key="8">
    <source>
        <dbReference type="Proteomes" id="UP000389128"/>
    </source>
</evidence>
<dbReference type="Gene3D" id="3.40.50.2300">
    <property type="match status" value="1"/>
</dbReference>
<dbReference type="SMART" id="SM00086">
    <property type="entry name" value="PAC"/>
    <property type="match status" value="3"/>
</dbReference>
<feature type="domain" description="PAS" evidence="3">
    <location>
        <begin position="421"/>
        <end position="467"/>
    </location>
</feature>
<dbReference type="CDD" id="cd01948">
    <property type="entry name" value="EAL"/>
    <property type="match status" value="1"/>
</dbReference>
<dbReference type="Pfam" id="PF00990">
    <property type="entry name" value="GGDEF"/>
    <property type="match status" value="1"/>
</dbReference>
<evidence type="ECO:0000259" key="3">
    <source>
        <dbReference type="PROSITE" id="PS50112"/>
    </source>
</evidence>
<dbReference type="InterPro" id="IPR035919">
    <property type="entry name" value="EAL_sf"/>
</dbReference>
<dbReference type="FunFam" id="3.30.70.270:FF:000001">
    <property type="entry name" value="Diguanylate cyclase domain protein"/>
    <property type="match status" value="1"/>
</dbReference>
<feature type="domain" description="PAC" evidence="4">
    <location>
        <begin position="372"/>
        <end position="424"/>
    </location>
</feature>
<dbReference type="SUPFAM" id="SSF55785">
    <property type="entry name" value="PYP-like sensor domain (PAS domain)"/>
    <property type="match status" value="3"/>
</dbReference>
<dbReference type="AlphaFoldDB" id="A0A6C2D0Z6"/>
<keyword evidence="1" id="KW-0597">Phosphoprotein</keyword>
<dbReference type="InterPro" id="IPR000160">
    <property type="entry name" value="GGDEF_dom"/>
</dbReference>
<dbReference type="InterPro" id="IPR029787">
    <property type="entry name" value="Nucleotide_cyclase"/>
</dbReference>
<dbReference type="Proteomes" id="UP000389128">
    <property type="component" value="Unassembled WGS sequence"/>
</dbReference>
<dbReference type="NCBIfam" id="TIGR00254">
    <property type="entry name" value="GGDEF"/>
    <property type="match status" value="1"/>
</dbReference>
<proteinExistence type="predicted"/>
<dbReference type="PROSITE" id="PS50883">
    <property type="entry name" value="EAL"/>
    <property type="match status" value="1"/>
</dbReference>
<dbReference type="Pfam" id="PF00563">
    <property type="entry name" value="EAL"/>
    <property type="match status" value="1"/>
</dbReference>
<dbReference type="InterPro" id="IPR001789">
    <property type="entry name" value="Sig_transdc_resp-reg_receiver"/>
</dbReference>
<feature type="domain" description="PAC" evidence="4">
    <location>
        <begin position="494"/>
        <end position="546"/>
    </location>
</feature>
<dbReference type="InterPro" id="IPR035965">
    <property type="entry name" value="PAS-like_dom_sf"/>
</dbReference>
<dbReference type="SMART" id="SM00091">
    <property type="entry name" value="PAS"/>
    <property type="match status" value="4"/>
</dbReference>
<feature type="domain" description="Response regulatory" evidence="2">
    <location>
        <begin position="13"/>
        <end position="128"/>
    </location>
</feature>
<dbReference type="PANTHER" id="PTHR44757:SF2">
    <property type="entry name" value="BIOFILM ARCHITECTURE MAINTENANCE PROTEIN MBAA"/>
    <property type="match status" value="1"/>
</dbReference>
<evidence type="ECO:0000259" key="5">
    <source>
        <dbReference type="PROSITE" id="PS50883"/>
    </source>
</evidence>
<dbReference type="NCBIfam" id="TIGR00229">
    <property type="entry name" value="sensory_box"/>
    <property type="match status" value="3"/>
</dbReference>
<dbReference type="InterPro" id="IPR043128">
    <property type="entry name" value="Rev_trsase/Diguanyl_cyclase"/>
</dbReference>
<evidence type="ECO:0000259" key="6">
    <source>
        <dbReference type="PROSITE" id="PS50887"/>
    </source>
</evidence>
<dbReference type="PROSITE" id="PS50113">
    <property type="entry name" value="PAC"/>
    <property type="match status" value="3"/>
</dbReference>
<dbReference type="InterPro" id="IPR000700">
    <property type="entry name" value="PAS-assoc_C"/>
</dbReference>
<feature type="domain" description="GGDEF" evidence="6">
    <location>
        <begin position="578"/>
        <end position="711"/>
    </location>
</feature>
<dbReference type="SMART" id="SM00052">
    <property type="entry name" value="EAL"/>
    <property type="match status" value="1"/>
</dbReference>
<dbReference type="InterPro" id="IPR012226">
    <property type="entry name" value="Diguanyl_cyclase/Pdiesterase"/>
</dbReference>
<dbReference type="PROSITE" id="PS50112">
    <property type="entry name" value="PAS"/>
    <property type="match status" value="3"/>
</dbReference>
<protein>
    <submittedName>
        <fullName evidence="7">EAL domain-containing protein</fullName>
    </submittedName>
</protein>
<dbReference type="Pfam" id="PF00072">
    <property type="entry name" value="Response_reg"/>
    <property type="match status" value="1"/>
</dbReference>
<feature type="domain" description="EAL" evidence="5">
    <location>
        <begin position="720"/>
        <end position="974"/>
    </location>
</feature>
<dbReference type="SMART" id="SM00448">
    <property type="entry name" value="REC"/>
    <property type="match status" value="1"/>
</dbReference>
<dbReference type="SUPFAM" id="SSF141868">
    <property type="entry name" value="EAL domain-like"/>
    <property type="match status" value="1"/>
</dbReference>
<dbReference type="CDD" id="cd00130">
    <property type="entry name" value="PAS"/>
    <property type="match status" value="3"/>
</dbReference>
<evidence type="ECO:0000259" key="4">
    <source>
        <dbReference type="PROSITE" id="PS50113"/>
    </source>
</evidence>
<dbReference type="SUPFAM" id="SSF52172">
    <property type="entry name" value="CheY-like"/>
    <property type="match status" value="1"/>
</dbReference>
<dbReference type="InterPro" id="IPR001610">
    <property type="entry name" value="PAC"/>
</dbReference>
<dbReference type="GO" id="GO:0003824">
    <property type="term" value="F:catalytic activity"/>
    <property type="evidence" value="ECO:0007669"/>
    <property type="project" value="UniProtKB-ARBA"/>
</dbReference>
<dbReference type="CDD" id="cd01949">
    <property type="entry name" value="GGDEF"/>
    <property type="match status" value="1"/>
</dbReference>
<feature type="domain" description="PAS" evidence="3">
    <location>
        <begin position="283"/>
        <end position="336"/>
    </location>
</feature>
<evidence type="ECO:0000259" key="2">
    <source>
        <dbReference type="PROSITE" id="PS50110"/>
    </source>
</evidence>
<organism evidence="7 8">
    <name type="scientific">Zoogloea oleivorans</name>
    <dbReference type="NCBI Taxonomy" id="1552750"/>
    <lineage>
        <taxon>Bacteria</taxon>
        <taxon>Pseudomonadati</taxon>
        <taxon>Pseudomonadota</taxon>
        <taxon>Betaproteobacteria</taxon>
        <taxon>Rhodocyclales</taxon>
        <taxon>Zoogloeaceae</taxon>
        <taxon>Zoogloea</taxon>
    </lineage>
</organism>
<dbReference type="InterPro" id="IPR052155">
    <property type="entry name" value="Biofilm_reg_signaling"/>
</dbReference>
<reference evidence="7 8" key="1">
    <citation type="submission" date="2019-01" db="EMBL/GenBank/DDBJ databases">
        <title>Zoogloea oleivorans genome sequencing and assembly.</title>
        <authorList>
            <person name="Tancsics A."/>
            <person name="Farkas M."/>
            <person name="Kriszt B."/>
            <person name="Maroti G."/>
            <person name="Horvath B."/>
        </authorList>
    </citation>
    <scope>NUCLEOTIDE SEQUENCE [LARGE SCALE GENOMIC DNA]</scope>
    <source>
        <strain evidence="7 8">Buc</strain>
    </source>
</reference>
<keyword evidence="8" id="KW-1185">Reference proteome</keyword>
<dbReference type="PIRSF" id="PIRSF005925">
    <property type="entry name" value="Dos"/>
    <property type="match status" value="1"/>
</dbReference>